<proteinExistence type="predicted"/>
<organism evidence="1 2">
    <name type="scientific">Funneliformis geosporum</name>
    <dbReference type="NCBI Taxonomy" id="1117311"/>
    <lineage>
        <taxon>Eukaryota</taxon>
        <taxon>Fungi</taxon>
        <taxon>Fungi incertae sedis</taxon>
        <taxon>Mucoromycota</taxon>
        <taxon>Glomeromycotina</taxon>
        <taxon>Glomeromycetes</taxon>
        <taxon>Glomerales</taxon>
        <taxon>Glomeraceae</taxon>
        <taxon>Funneliformis</taxon>
    </lineage>
</organism>
<protein>
    <submittedName>
        <fullName evidence="1">4877_t:CDS:1</fullName>
    </submittedName>
</protein>
<sequence>KSDSSEDDMIFDYDNLTINKENDELIGNDEFREKDYNNWDNINFAD</sequence>
<dbReference type="EMBL" id="CAMKVN010021141">
    <property type="protein sequence ID" value="CAI2199374.1"/>
    <property type="molecule type" value="Genomic_DNA"/>
</dbReference>
<evidence type="ECO:0000313" key="2">
    <source>
        <dbReference type="Proteomes" id="UP001153678"/>
    </source>
</evidence>
<feature type="non-terminal residue" evidence="1">
    <location>
        <position position="1"/>
    </location>
</feature>
<accession>A0A9W4XBC1</accession>
<dbReference type="Proteomes" id="UP001153678">
    <property type="component" value="Unassembled WGS sequence"/>
</dbReference>
<dbReference type="OrthoDB" id="10418705at2759"/>
<gene>
    <name evidence="1" type="ORF">FWILDA_LOCUS19042</name>
</gene>
<keyword evidence="2" id="KW-1185">Reference proteome</keyword>
<name>A0A9W4XBC1_9GLOM</name>
<feature type="non-terminal residue" evidence="1">
    <location>
        <position position="46"/>
    </location>
</feature>
<evidence type="ECO:0000313" key="1">
    <source>
        <dbReference type="EMBL" id="CAI2199374.1"/>
    </source>
</evidence>
<reference evidence="1" key="1">
    <citation type="submission" date="2022-08" db="EMBL/GenBank/DDBJ databases">
        <authorList>
            <person name="Kallberg Y."/>
            <person name="Tangrot J."/>
            <person name="Rosling A."/>
        </authorList>
    </citation>
    <scope>NUCLEOTIDE SEQUENCE</scope>
    <source>
        <strain evidence="1">Wild A</strain>
    </source>
</reference>
<comment type="caution">
    <text evidence="1">The sequence shown here is derived from an EMBL/GenBank/DDBJ whole genome shotgun (WGS) entry which is preliminary data.</text>
</comment>
<dbReference type="AlphaFoldDB" id="A0A9W4XBC1"/>